<sequence>MRAIAIPEYLFDFSTLVDLLRRKILTANSYDTILADESRLLHALSELTSIARRTAKTPKKTKLSPAEKKDRRRLRDRACKAKKREDPAYLLREAEKKAKKREDSDIQASTNKARTPLVTIGREWRTEAYSVETSQGGELRTANIAMLRTLRETILRDVNCKRTARNEKRNRRDDNFPASPFLYLSGPRLIESVPGISISTPARLESMGEHRTRGALAGAQRRLGSVHKPTIISKPRMHRT</sequence>
<dbReference type="Proteomes" id="UP000266841">
    <property type="component" value="Unassembled WGS sequence"/>
</dbReference>
<comment type="caution">
    <text evidence="2">The sequence shown here is derived from an EMBL/GenBank/DDBJ whole genome shotgun (WGS) entry which is preliminary data.</text>
</comment>
<proteinExistence type="predicted"/>
<gene>
    <name evidence="2" type="ORF">THAOC_36346</name>
</gene>
<accession>K0RER0</accession>
<name>K0RER0_THAOC</name>
<dbReference type="AlphaFoldDB" id="K0RER0"/>
<feature type="non-terminal residue" evidence="2">
    <location>
        <position position="240"/>
    </location>
</feature>
<protein>
    <submittedName>
        <fullName evidence="2">Uncharacterized protein</fullName>
    </submittedName>
</protein>
<keyword evidence="3" id="KW-1185">Reference proteome</keyword>
<dbReference type="EMBL" id="AGNL01048844">
    <property type="protein sequence ID" value="EJK45062.1"/>
    <property type="molecule type" value="Genomic_DNA"/>
</dbReference>
<feature type="region of interest" description="Disordered" evidence="1">
    <location>
        <begin position="54"/>
        <end position="78"/>
    </location>
</feature>
<evidence type="ECO:0000313" key="2">
    <source>
        <dbReference type="EMBL" id="EJK45062.1"/>
    </source>
</evidence>
<feature type="region of interest" description="Disordered" evidence="1">
    <location>
        <begin position="216"/>
        <end position="240"/>
    </location>
</feature>
<evidence type="ECO:0000256" key="1">
    <source>
        <dbReference type="SAM" id="MobiDB-lite"/>
    </source>
</evidence>
<organism evidence="2 3">
    <name type="scientific">Thalassiosira oceanica</name>
    <name type="common">Marine diatom</name>
    <dbReference type="NCBI Taxonomy" id="159749"/>
    <lineage>
        <taxon>Eukaryota</taxon>
        <taxon>Sar</taxon>
        <taxon>Stramenopiles</taxon>
        <taxon>Ochrophyta</taxon>
        <taxon>Bacillariophyta</taxon>
        <taxon>Coscinodiscophyceae</taxon>
        <taxon>Thalassiosirophycidae</taxon>
        <taxon>Thalassiosirales</taxon>
        <taxon>Thalassiosiraceae</taxon>
        <taxon>Thalassiosira</taxon>
    </lineage>
</organism>
<reference evidence="2 3" key="1">
    <citation type="journal article" date="2012" name="Genome Biol.">
        <title>Genome and low-iron response of an oceanic diatom adapted to chronic iron limitation.</title>
        <authorList>
            <person name="Lommer M."/>
            <person name="Specht M."/>
            <person name="Roy A.S."/>
            <person name="Kraemer L."/>
            <person name="Andreson R."/>
            <person name="Gutowska M.A."/>
            <person name="Wolf J."/>
            <person name="Bergner S.V."/>
            <person name="Schilhabel M.B."/>
            <person name="Klostermeier U.C."/>
            <person name="Beiko R.G."/>
            <person name="Rosenstiel P."/>
            <person name="Hippler M."/>
            <person name="Laroche J."/>
        </authorList>
    </citation>
    <scope>NUCLEOTIDE SEQUENCE [LARGE SCALE GENOMIC DNA]</scope>
    <source>
        <strain evidence="2 3">CCMP1005</strain>
    </source>
</reference>
<evidence type="ECO:0000313" key="3">
    <source>
        <dbReference type="Proteomes" id="UP000266841"/>
    </source>
</evidence>